<gene>
    <name evidence="2" type="ORF">OV287_36060</name>
</gene>
<comment type="caution">
    <text evidence="2">The sequence shown here is derived from an EMBL/GenBank/DDBJ whole genome shotgun (WGS) entry which is preliminary data.</text>
</comment>
<keyword evidence="1" id="KW-0732">Signal</keyword>
<dbReference type="EMBL" id="JAPNKA010000001">
    <property type="protein sequence ID" value="MCY1079882.1"/>
    <property type="molecule type" value="Genomic_DNA"/>
</dbReference>
<accession>A0ABT4AG89</accession>
<dbReference type="Proteomes" id="UP001207654">
    <property type="component" value="Unassembled WGS sequence"/>
</dbReference>
<sequence>MQLRKMTLMLAALGTMSLVLTGCPDGGRDSLTCTADTDCLDAEICHPDAKVCVQTCPGGTSAECPDSAKICETISATNTTNICKCSTSALCAQDDRVTGVELVCDTTGSEVCVPKCSADTDCATGQTCDTASGICKAGSTPGQSCTGEGQSTCSYGQFCSSSKCTAVPAPTCANFDPAQGGRAPTFNAATSTGPIIYDVTQVSFAQDSFCGDGTTGSTGMTAKARVKAYIKTGTFPGEKSGLPGLFYVRVNGSQVDGTTLIRPSEYTTADAGKRAEFTMNFCPGSTATTLSIGLYFTGGNETCKQLNRP</sequence>
<dbReference type="RefSeq" id="WP_267538574.1">
    <property type="nucleotide sequence ID" value="NZ_JAPNKA010000001.1"/>
</dbReference>
<evidence type="ECO:0000313" key="3">
    <source>
        <dbReference type="Proteomes" id="UP001207654"/>
    </source>
</evidence>
<dbReference type="PROSITE" id="PS51257">
    <property type="entry name" value="PROKAR_LIPOPROTEIN"/>
    <property type="match status" value="1"/>
</dbReference>
<keyword evidence="3" id="KW-1185">Reference proteome</keyword>
<name>A0ABT4AG89_9BACT</name>
<protein>
    <recommendedName>
        <fullName evidence="4">CHP</fullName>
    </recommendedName>
</protein>
<organism evidence="2 3">
    <name type="scientific">Archangium lansingense</name>
    <dbReference type="NCBI Taxonomy" id="2995310"/>
    <lineage>
        <taxon>Bacteria</taxon>
        <taxon>Pseudomonadati</taxon>
        <taxon>Myxococcota</taxon>
        <taxon>Myxococcia</taxon>
        <taxon>Myxococcales</taxon>
        <taxon>Cystobacterineae</taxon>
        <taxon>Archangiaceae</taxon>
        <taxon>Archangium</taxon>
    </lineage>
</organism>
<reference evidence="2 3" key="1">
    <citation type="submission" date="2022-11" db="EMBL/GenBank/DDBJ databases">
        <title>Minimal conservation of predation-associated metabolite biosynthetic gene clusters underscores biosynthetic potential of Myxococcota including descriptions for ten novel species: Archangium lansinium sp. nov., Myxococcus landrumus sp. nov., Nannocystis bai.</title>
        <authorList>
            <person name="Ahearne A."/>
            <person name="Stevens C."/>
            <person name="Phillips K."/>
        </authorList>
    </citation>
    <scope>NUCLEOTIDE SEQUENCE [LARGE SCALE GENOMIC DNA]</scope>
    <source>
        <strain evidence="2 3">MIWBW</strain>
    </source>
</reference>
<evidence type="ECO:0000256" key="1">
    <source>
        <dbReference type="SAM" id="SignalP"/>
    </source>
</evidence>
<feature type="signal peptide" evidence="1">
    <location>
        <begin position="1"/>
        <end position="21"/>
    </location>
</feature>
<evidence type="ECO:0000313" key="2">
    <source>
        <dbReference type="EMBL" id="MCY1079882.1"/>
    </source>
</evidence>
<feature type="chain" id="PRO_5046389476" description="CHP" evidence="1">
    <location>
        <begin position="22"/>
        <end position="309"/>
    </location>
</feature>
<evidence type="ECO:0008006" key="4">
    <source>
        <dbReference type="Google" id="ProtNLM"/>
    </source>
</evidence>
<proteinExistence type="predicted"/>